<dbReference type="PANTHER" id="PTHR30204:SF97">
    <property type="entry name" value="MERR FAMILY REGULATORY PROTEIN"/>
    <property type="match status" value="1"/>
</dbReference>
<proteinExistence type="predicted"/>
<dbReference type="Pfam" id="PF13411">
    <property type="entry name" value="MerR_1"/>
    <property type="match status" value="1"/>
</dbReference>
<dbReference type="InterPro" id="IPR029441">
    <property type="entry name" value="Cass2"/>
</dbReference>
<keyword evidence="1" id="KW-0238">DNA-binding</keyword>
<dbReference type="PANTHER" id="PTHR30204">
    <property type="entry name" value="REDOX-CYCLING DRUG-SENSING TRANSCRIPTIONAL ACTIVATOR SOXR"/>
    <property type="match status" value="1"/>
</dbReference>
<sequence>MNLQTITAVTRSFNVSTRTLRYYEQIGLLTSVRRDGYAYRTYDEDSLRRLEQILLLRKLRIPLKDIQVILQSEDARAAISVFQDKVMTLTQEITALSTIRAVLDELLEALKGSAEAAIGLQLLADKSVLQIIESLPSAKFSLKEETGMSDLNAAGDQLSQLKDVRIVYLPPATVASIHCVGGSPEADTGTELRRFMIRTDLARLKPDLRHYGFNHPNGEKPDGSDHGYERWVTIPADLELPEPFVKKEFPGGLYAAHMIPMGNFEEWGWLYKWVKSHGEYELNPGDPACMGGLLEEHLNYLNRYLLSNEELEQCMQLDLLVPVKPKVNAG</sequence>
<accession>A0A1G8ZQD6</accession>
<dbReference type="GO" id="GO:0003700">
    <property type="term" value="F:DNA-binding transcription factor activity"/>
    <property type="evidence" value="ECO:0007669"/>
    <property type="project" value="InterPro"/>
</dbReference>
<evidence type="ECO:0000256" key="1">
    <source>
        <dbReference type="ARBA" id="ARBA00023125"/>
    </source>
</evidence>
<feature type="domain" description="HTH merR-type" evidence="2">
    <location>
        <begin position="14"/>
        <end position="72"/>
    </location>
</feature>
<dbReference type="InterPro" id="IPR047057">
    <property type="entry name" value="MerR_fam"/>
</dbReference>
<protein>
    <submittedName>
        <fullName evidence="3">Transcriptional regulator, MerR family</fullName>
    </submittedName>
</protein>
<dbReference type="RefSeq" id="WP_090717314.1">
    <property type="nucleotide sequence ID" value="NZ_CBCSKY010000036.1"/>
</dbReference>
<evidence type="ECO:0000259" key="2">
    <source>
        <dbReference type="PROSITE" id="PS50937"/>
    </source>
</evidence>
<organism evidence="3 4">
    <name type="scientific">Paenibacillus typhae</name>
    <dbReference type="NCBI Taxonomy" id="1174501"/>
    <lineage>
        <taxon>Bacteria</taxon>
        <taxon>Bacillati</taxon>
        <taxon>Bacillota</taxon>
        <taxon>Bacilli</taxon>
        <taxon>Bacillales</taxon>
        <taxon>Paenibacillaceae</taxon>
        <taxon>Paenibacillus</taxon>
    </lineage>
</organism>
<dbReference type="EMBL" id="FNDX01000033">
    <property type="protein sequence ID" value="SDK16380.1"/>
    <property type="molecule type" value="Genomic_DNA"/>
</dbReference>
<evidence type="ECO:0000313" key="3">
    <source>
        <dbReference type="EMBL" id="SDK16380.1"/>
    </source>
</evidence>
<dbReference type="SMART" id="SM00422">
    <property type="entry name" value="HTH_MERR"/>
    <property type="match status" value="1"/>
</dbReference>
<dbReference type="PROSITE" id="PS50937">
    <property type="entry name" value="HTH_MERR_2"/>
    <property type="match status" value="1"/>
</dbReference>
<dbReference type="GO" id="GO:0003677">
    <property type="term" value="F:DNA binding"/>
    <property type="evidence" value="ECO:0007669"/>
    <property type="project" value="UniProtKB-KW"/>
</dbReference>
<reference evidence="4" key="1">
    <citation type="submission" date="2016-10" db="EMBL/GenBank/DDBJ databases">
        <authorList>
            <person name="Varghese N."/>
            <person name="Submissions S."/>
        </authorList>
    </citation>
    <scope>NUCLEOTIDE SEQUENCE [LARGE SCALE GENOMIC DNA]</scope>
    <source>
        <strain evidence="4">CGMCC 1.11012</strain>
    </source>
</reference>
<dbReference type="Gene3D" id="1.10.1660.10">
    <property type="match status" value="1"/>
</dbReference>
<dbReference type="SUPFAM" id="SSF46955">
    <property type="entry name" value="Putative DNA-binding domain"/>
    <property type="match status" value="1"/>
</dbReference>
<dbReference type="Gene3D" id="3.20.80.10">
    <property type="entry name" value="Regulatory factor, effector binding domain"/>
    <property type="match status" value="1"/>
</dbReference>
<dbReference type="InterPro" id="IPR011256">
    <property type="entry name" value="Reg_factor_effector_dom_sf"/>
</dbReference>
<dbReference type="OrthoDB" id="9811174at2"/>
<evidence type="ECO:0000313" key="4">
    <source>
        <dbReference type="Proteomes" id="UP000199050"/>
    </source>
</evidence>
<dbReference type="InterPro" id="IPR000551">
    <property type="entry name" value="MerR-type_HTH_dom"/>
</dbReference>
<dbReference type="Pfam" id="PF14526">
    <property type="entry name" value="Cass2"/>
    <property type="match status" value="1"/>
</dbReference>
<dbReference type="AlphaFoldDB" id="A0A1G8ZQD6"/>
<dbReference type="Proteomes" id="UP000199050">
    <property type="component" value="Unassembled WGS sequence"/>
</dbReference>
<name>A0A1G8ZQD6_9BACL</name>
<dbReference type="InterPro" id="IPR009061">
    <property type="entry name" value="DNA-bd_dom_put_sf"/>
</dbReference>
<keyword evidence="4" id="KW-1185">Reference proteome</keyword>
<dbReference type="CDD" id="cd00592">
    <property type="entry name" value="HTH_MerR-like"/>
    <property type="match status" value="1"/>
</dbReference>
<gene>
    <name evidence="3" type="ORF">SAMN05216192_13339</name>
</gene>
<dbReference type="SUPFAM" id="SSF55136">
    <property type="entry name" value="Probable bacterial effector-binding domain"/>
    <property type="match status" value="1"/>
</dbReference>
<dbReference type="STRING" id="1174501.SAMN05216192_13339"/>